<evidence type="ECO:0000313" key="1">
    <source>
        <dbReference type="EMBL" id="TVV77178.1"/>
    </source>
</evidence>
<comment type="caution">
    <text evidence="1">The sequence shown here is derived from an EMBL/GenBank/DDBJ whole genome shotgun (WGS) entry which is preliminary data.</text>
</comment>
<keyword evidence="2" id="KW-1185">Reference proteome</keyword>
<dbReference type="AlphaFoldDB" id="A0A558RCU0"/>
<dbReference type="Proteomes" id="UP000318681">
    <property type="component" value="Unassembled WGS sequence"/>
</dbReference>
<dbReference type="RefSeq" id="WP_145147710.1">
    <property type="nucleotide sequence ID" value="NZ_VNIM01000004.1"/>
</dbReference>
<protein>
    <submittedName>
        <fullName evidence="1">Uncharacterized protein</fullName>
    </submittedName>
</protein>
<dbReference type="EMBL" id="VNIM01000004">
    <property type="protein sequence ID" value="TVV77178.1"/>
    <property type="molecule type" value="Genomic_DNA"/>
</dbReference>
<sequence length="98" mass="10808">MTSHENITQLKPQVHLFQVSVGGGYGGIMVFAHDVREAILFASEEVQTVAPPAPTFVWDATAEWLDLSPSVARFTREKLDARFTGIATFDAEEGWQAN</sequence>
<reference evidence="1 2" key="1">
    <citation type="submission" date="2019-07" db="EMBL/GenBank/DDBJ databases">
        <title>Sphingomonas solaris sp. nov., isolated from a solar panel from Boston, Massachusetts.</title>
        <authorList>
            <person name="Tanner K."/>
            <person name="Pascual J."/>
            <person name="Mancuso C."/>
            <person name="Pereto J."/>
            <person name="Khalil A."/>
            <person name="Vilanova C."/>
        </authorList>
    </citation>
    <scope>NUCLEOTIDE SEQUENCE [LARGE SCALE GENOMIC DNA]</scope>
    <source>
        <strain evidence="1 2">R4DWN</strain>
    </source>
</reference>
<dbReference type="OrthoDB" id="4113021at1224"/>
<evidence type="ECO:0000313" key="2">
    <source>
        <dbReference type="Proteomes" id="UP000318681"/>
    </source>
</evidence>
<name>A0A558RCU0_9SPHN</name>
<proteinExistence type="predicted"/>
<accession>A0A558RCU0</accession>
<organism evidence="1 2">
    <name type="scientific">Alterirhizorhabdus solaris</name>
    <dbReference type="NCBI Taxonomy" id="2529389"/>
    <lineage>
        <taxon>Bacteria</taxon>
        <taxon>Pseudomonadati</taxon>
        <taxon>Pseudomonadota</taxon>
        <taxon>Alphaproteobacteria</taxon>
        <taxon>Sphingomonadales</taxon>
        <taxon>Rhizorhabdaceae</taxon>
        <taxon>Alterirhizorhabdus</taxon>
    </lineage>
</organism>
<gene>
    <name evidence="1" type="ORF">FOY91_02305</name>
</gene>